<name>A0A6J7WKJ4_9CAUD</name>
<evidence type="ECO:0000256" key="1">
    <source>
        <dbReference type="SAM" id="Phobius"/>
    </source>
</evidence>
<organism evidence="2">
    <name type="scientific">uncultured Caudovirales phage</name>
    <dbReference type="NCBI Taxonomy" id="2100421"/>
    <lineage>
        <taxon>Viruses</taxon>
        <taxon>Duplodnaviria</taxon>
        <taxon>Heunggongvirae</taxon>
        <taxon>Uroviricota</taxon>
        <taxon>Caudoviricetes</taxon>
        <taxon>Peduoviridae</taxon>
        <taxon>Maltschvirus</taxon>
        <taxon>Maltschvirus maltsch</taxon>
    </lineage>
</organism>
<dbReference type="EMBL" id="LR798265">
    <property type="protein sequence ID" value="CAB5218296.1"/>
    <property type="molecule type" value="Genomic_DNA"/>
</dbReference>
<evidence type="ECO:0000313" key="2">
    <source>
        <dbReference type="EMBL" id="CAB5218296.1"/>
    </source>
</evidence>
<keyword evidence="1" id="KW-0812">Transmembrane</keyword>
<keyword evidence="1" id="KW-0472">Membrane</keyword>
<sequence>MKKKVIDVGVENYIEIQKHKDFRSWILIIIILIVGQIYMMNKQVEDYDAKLYKFKMDYAVMIAKKDRLFMDSLIRLTDVSHFEKCK</sequence>
<reference evidence="2" key="1">
    <citation type="submission" date="2020-05" db="EMBL/GenBank/DDBJ databases">
        <authorList>
            <person name="Chiriac C."/>
            <person name="Salcher M."/>
            <person name="Ghai R."/>
            <person name="Kavagutti S V."/>
        </authorList>
    </citation>
    <scope>NUCLEOTIDE SEQUENCE</scope>
</reference>
<proteinExistence type="predicted"/>
<accession>A0A6J7WKJ4</accession>
<protein>
    <submittedName>
        <fullName evidence="2">Uncharacterized protein</fullName>
    </submittedName>
</protein>
<feature type="transmembrane region" description="Helical" evidence="1">
    <location>
        <begin position="22"/>
        <end position="40"/>
    </location>
</feature>
<gene>
    <name evidence="2" type="ORF">UFOVP212_2</name>
</gene>
<keyword evidence="1" id="KW-1133">Transmembrane helix</keyword>